<dbReference type="CDD" id="cd10225">
    <property type="entry name" value="ASKHA_NBD_MreB-like"/>
    <property type="match status" value="1"/>
</dbReference>
<comment type="similarity">
    <text evidence="7 8">Belongs to the FtsA/MreB family.</text>
</comment>
<dbReference type="InterPro" id="IPR056546">
    <property type="entry name" value="MreB_MamK-like"/>
</dbReference>
<evidence type="ECO:0000256" key="1">
    <source>
        <dbReference type="ARBA" id="ARBA00007381"/>
    </source>
</evidence>
<dbReference type="PANTHER" id="PTHR42749">
    <property type="entry name" value="CELL SHAPE-DETERMINING PROTEIN MREB"/>
    <property type="match status" value="1"/>
</dbReference>
<dbReference type="AlphaFoldDB" id="A0A2W1JTX3"/>
<proteinExistence type="inferred from homology"/>
<dbReference type="NCBIfam" id="NF010539">
    <property type="entry name" value="PRK13927.1"/>
    <property type="match status" value="1"/>
</dbReference>
<dbReference type="GO" id="GO:0000902">
    <property type="term" value="P:cell morphogenesis"/>
    <property type="evidence" value="ECO:0007669"/>
    <property type="project" value="InterPro"/>
</dbReference>
<comment type="function">
    <text evidence="8">Forms membrane-associated dynamic filaments that are essential for cell shape determination. Acts by regulating cell wall synthesis and cell elongation, and thus cell shape. A feedback loop between cell geometry and MreB localization may maintain elongated cell shape by targeting cell wall growth to regions of negative cell wall curvature.</text>
</comment>
<dbReference type="InterPro" id="IPR018181">
    <property type="entry name" value="Heat_shock_70_CS"/>
</dbReference>
<dbReference type="PANTHER" id="PTHR42749:SF1">
    <property type="entry name" value="CELL SHAPE-DETERMINING PROTEIN MREB"/>
    <property type="match status" value="1"/>
</dbReference>
<dbReference type="PROSITE" id="PS00329">
    <property type="entry name" value="HSP70_2"/>
    <property type="match status" value="1"/>
</dbReference>
<gene>
    <name evidence="9" type="primary">mreB_3</name>
    <name evidence="8" type="synonym">mreB</name>
    <name evidence="9" type="ORF">C1752_03970</name>
</gene>
<comment type="caution">
    <text evidence="9">The sequence shown here is derived from an EMBL/GenBank/DDBJ whole genome shotgun (WGS) entry which is preliminary data.</text>
</comment>
<dbReference type="GO" id="GO:0008360">
    <property type="term" value="P:regulation of cell shape"/>
    <property type="evidence" value="ECO:0007669"/>
    <property type="project" value="UniProtKB-UniRule"/>
</dbReference>
<comment type="subunit">
    <text evidence="8">Forms polymers.</text>
</comment>
<evidence type="ECO:0000256" key="3">
    <source>
        <dbReference type="ARBA" id="ARBA00022741"/>
    </source>
</evidence>
<dbReference type="OrthoDB" id="391604at2"/>
<keyword evidence="3 8" id="KW-0547">Nucleotide-binding</keyword>
<dbReference type="GO" id="GO:0005737">
    <property type="term" value="C:cytoplasm"/>
    <property type="evidence" value="ECO:0007669"/>
    <property type="project" value="UniProtKB-SubCell"/>
</dbReference>
<keyword evidence="5 8" id="KW-0133">Cell shape</keyword>
<dbReference type="GO" id="GO:0005524">
    <property type="term" value="F:ATP binding"/>
    <property type="evidence" value="ECO:0007669"/>
    <property type="project" value="UniProtKB-KW"/>
</dbReference>
<evidence type="ECO:0000256" key="6">
    <source>
        <dbReference type="ARBA" id="ARBA00023016"/>
    </source>
</evidence>
<evidence type="ECO:0000313" key="10">
    <source>
        <dbReference type="Proteomes" id="UP000248857"/>
    </source>
</evidence>
<comment type="caution">
    <text evidence="8">Lacks conserved residue(s) required for the propagation of feature annotation.</text>
</comment>
<evidence type="ECO:0000256" key="2">
    <source>
        <dbReference type="ARBA" id="ARBA00022490"/>
    </source>
</evidence>
<feature type="binding site" evidence="8">
    <location>
        <begin position="233"/>
        <end position="236"/>
    </location>
    <ligand>
        <name>ATP</name>
        <dbReference type="ChEBI" id="CHEBI:30616"/>
    </ligand>
</feature>
<comment type="similarity">
    <text evidence="1">Belongs to the heat shock protein 70 family.</text>
</comment>
<dbReference type="SUPFAM" id="SSF53067">
    <property type="entry name" value="Actin-like ATPase domain"/>
    <property type="match status" value="2"/>
</dbReference>
<dbReference type="PRINTS" id="PR01652">
    <property type="entry name" value="SHAPEPROTEIN"/>
</dbReference>
<evidence type="ECO:0000256" key="4">
    <source>
        <dbReference type="ARBA" id="ARBA00022840"/>
    </source>
</evidence>
<dbReference type="HAMAP" id="MF_02207">
    <property type="entry name" value="MreB"/>
    <property type="match status" value="1"/>
</dbReference>
<dbReference type="Proteomes" id="UP000248857">
    <property type="component" value="Unassembled WGS sequence"/>
</dbReference>
<feature type="binding site" evidence="8">
    <location>
        <begin position="315"/>
        <end position="318"/>
    </location>
    <ligand>
        <name>ATP</name>
        <dbReference type="ChEBI" id="CHEBI:30616"/>
    </ligand>
</feature>
<dbReference type="Pfam" id="PF06723">
    <property type="entry name" value="MreB_Mbl"/>
    <property type="match status" value="1"/>
</dbReference>
<comment type="subcellular location">
    <subcellularLocation>
        <location evidence="8">Cytoplasm</location>
    </subcellularLocation>
    <text evidence="8">Membrane-associated.</text>
</comment>
<dbReference type="RefSeq" id="WP_110987372.1">
    <property type="nucleotide sequence ID" value="NZ_CAWNWM010000012.1"/>
</dbReference>
<reference evidence="9 10" key="1">
    <citation type="journal article" date="2018" name="Sci. Rep.">
        <title>A novel species of the marine cyanobacterium Acaryochloris with a unique pigment content and lifestyle.</title>
        <authorList>
            <person name="Partensky F."/>
            <person name="Six C."/>
            <person name="Ratin M."/>
            <person name="Garczarek L."/>
            <person name="Vaulot D."/>
            <person name="Probert I."/>
            <person name="Calteau A."/>
            <person name="Gourvil P."/>
            <person name="Marie D."/>
            <person name="Grebert T."/>
            <person name="Bouchier C."/>
            <person name="Le Panse S."/>
            <person name="Gachenot M."/>
            <person name="Rodriguez F."/>
            <person name="Garrido J.L."/>
        </authorList>
    </citation>
    <scope>NUCLEOTIDE SEQUENCE [LARGE SCALE GENOMIC DNA]</scope>
    <source>
        <strain evidence="9 10">RCC1774</strain>
    </source>
</reference>
<sequence length="365" mass="38793">MTYTIPQAAGWDSPAMPSKSRSWLQSLKRFGRLSYDIGIDLGTSNTVIHIPEQGIVVREPSILAMQAETQEPLAIGAGARQMLGRNASDVRVERPICNGVVAEFDLAKLMLQHFLERAGARVLNPRIAVGCSSGATEVERWALTDLVLQTGARKAYLIDEPIAAAIGAGLPVNQPMGNLIIDMGGGTTEVSVVSLLGIVANAAIPIAGNSLDQAVKDYFRHTHDLRIGELMAESLKIKYGSAVPDNALDNTPVEVVGLLLRTGLTGTVKIQRGDLRAALAKPLSAIVKTVKQVLGQISPELMSDICDRGLLLTGGGALIPGLDALLRQEMGLMVHIVENPLDSVAIGASSALQNRHYENVLHLAS</sequence>
<name>A0A2W1JTX3_9CYAN</name>
<dbReference type="InterPro" id="IPR043129">
    <property type="entry name" value="ATPase_NBD"/>
</dbReference>
<protein>
    <recommendedName>
        <fullName evidence="8">Cell shape-determining protein MreB</fullName>
    </recommendedName>
</protein>
<dbReference type="Gene3D" id="3.30.420.40">
    <property type="match status" value="3"/>
</dbReference>
<organism evidence="9 10">
    <name type="scientific">Acaryochloris thomasi RCC1774</name>
    <dbReference type="NCBI Taxonomy" id="1764569"/>
    <lineage>
        <taxon>Bacteria</taxon>
        <taxon>Bacillati</taxon>
        <taxon>Cyanobacteriota</taxon>
        <taxon>Cyanophyceae</taxon>
        <taxon>Acaryochloridales</taxon>
        <taxon>Acaryochloridaceae</taxon>
        <taxon>Acaryochloris</taxon>
        <taxon>Acaryochloris thomasi</taxon>
    </lineage>
</organism>
<dbReference type="InterPro" id="IPR004753">
    <property type="entry name" value="MreB"/>
</dbReference>
<dbReference type="EMBL" id="PQWO01000012">
    <property type="protein sequence ID" value="PZD72047.1"/>
    <property type="molecule type" value="Genomic_DNA"/>
</dbReference>
<evidence type="ECO:0000256" key="8">
    <source>
        <dbReference type="HAMAP-Rule" id="MF_02207"/>
    </source>
</evidence>
<keyword evidence="2 8" id="KW-0963">Cytoplasm</keyword>
<keyword evidence="6" id="KW-0346">Stress response</keyword>
<keyword evidence="10" id="KW-1185">Reference proteome</keyword>
<feature type="binding site" evidence="8">
    <location>
        <begin position="185"/>
        <end position="187"/>
    </location>
    <ligand>
        <name>ATP</name>
        <dbReference type="ChEBI" id="CHEBI:30616"/>
    </ligand>
</feature>
<keyword evidence="4 8" id="KW-0067">ATP-binding</keyword>
<evidence type="ECO:0000313" key="9">
    <source>
        <dbReference type="EMBL" id="PZD72047.1"/>
    </source>
</evidence>
<evidence type="ECO:0000256" key="5">
    <source>
        <dbReference type="ARBA" id="ARBA00022960"/>
    </source>
</evidence>
<accession>A0A2W1JTX3</accession>
<evidence type="ECO:0000256" key="7">
    <source>
        <dbReference type="ARBA" id="ARBA00023458"/>
    </source>
</evidence>